<protein>
    <submittedName>
        <fullName evidence="1">Uncharacterized protein</fullName>
    </submittedName>
</protein>
<comment type="caution">
    <text evidence="1">The sequence shown here is derived from an EMBL/GenBank/DDBJ whole genome shotgun (WGS) entry which is preliminary data.</text>
</comment>
<keyword evidence="2" id="KW-1185">Reference proteome</keyword>
<dbReference type="Proteomes" id="UP000028525">
    <property type="component" value="Unassembled WGS sequence"/>
</dbReference>
<gene>
    <name evidence="1" type="ORF">IO98_07550</name>
</gene>
<name>A0A084JNT5_9FIRM</name>
<sequence length="104" mass="12050">MSIRGCRFLWIKLRIENRRFIRIPFPIPLYIFQELLDCFQDLLTATCIFIPKVPDPGSSASITMYSVKELVIMTKKILDSLAGDEPYDLVDITTDEVKVLIKIR</sequence>
<evidence type="ECO:0000313" key="1">
    <source>
        <dbReference type="EMBL" id="KEZ90619.1"/>
    </source>
</evidence>
<dbReference type="EMBL" id="JPME01000010">
    <property type="protein sequence ID" value="KEZ90619.1"/>
    <property type="molecule type" value="Genomic_DNA"/>
</dbReference>
<reference evidence="1 2" key="1">
    <citation type="submission" date="2014-07" db="EMBL/GenBank/DDBJ databases">
        <title>Draft genome of Clostridium celerecrescens 152B isolated from sediments associated with methane hydrate from Krishna Godavari basin.</title>
        <authorList>
            <person name="Honkalas V.S."/>
            <person name="Dabir A.P."/>
            <person name="Arora P."/>
            <person name="Dhakephalkar P.K."/>
        </authorList>
    </citation>
    <scope>NUCLEOTIDE SEQUENCE [LARGE SCALE GENOMIC DNA]</scope>
    <source>
        <strain evidence="1 2">152B</strain>
    </source>
</reference>
<dbReference type="AlphaFoldDB" id="A0A084JNT5"/>
<accession>A0A084JNT5</accession>
<proteinExistence type="predicted"/>
<evidence type="ECO:0000313" key="2">
    <source>
        <dbReference type="Proteomes" id="UP000028525"/>
    </source>
</evidence>
<dbReference type="STRING" id="29354.IO98_07550"/>
<organism evidence="1 2">
    <name type="scientific">Lacrimispora celerecrescens</name>
    <dbReference type="NCBI Taxonomy" id="29354"/>
    <lineage>
        <taxon>Bacteria</taxon>
        <taxon>Bacillati</taxon>
        <taxon>Bacillota</taxon>
        <taxon>Clostridia</taxon>
        <taxon>Lachnospirales</taxon>
        <taxon>Lachnospiraceae</taxon>
        <taxon>Lacrimispora</taxon>
    </lineage>
</organism>